<protein>
    <submittedName>
        <fullName evidence="1">Uncharacterized protein</fullName>
    </submittedName>
</protein>
<name>A0A0G0WJ99_9BACT</name>
<gene>
    <name evidence="1" type="ORF">UU67_C0036G0006</name>
</gene>
<accession>A0A0G0WJ99</accession>
<dbReference type="EMBL" id="LCBN01000036">
    <property type="protein sequence ID" value="KKS12950.1"/>
    <property type="molecule type" value="Genomic_DNA"/>
</dbReference>
<dbReference type="AlphaFoldDB" id="A0A0G0WJ99"/>
<evidence type="ECO:0000313" key="2">
    <source>
        <dbReference type="Proteomes" id="UP000034753"/>
    </source>
</evidence>
<proteinExistence type="predicted"/>
<dbReference type="Proteomes" id="UP000034753">
    <property type="component" value="Unassembled WGS sequence"/>
</dbReference>
<evidence type="ECO:0000313" key="1">
    <source>
        <dbReference type="EMBL" id="KKS12950.1"/>
    </source>
</evidence>
<reference evidence="1 2" key="1">
    <citation type="journal article" date="2015" name="Nature">
        <title>rRNA introns, odd ribosomes, and small enigmatic genomes across a large radiation of phyla.</title>
        <authorList>
            <person name="Brown C.T."/>
            <person name="Hug L.A."/>
            <person name="Thomas B.C."/>
            <person name="Sharon I."/>
            <person name="Castelle C.J."/>
            <person name="Singh A."/>
            <person name="Wilkins M.J."/>
            <person name="Williams K.H."/>
            <person name="Banfield J.F."/>
        </authorList>
    </citation>
    <scope>NUCLEOTIDE SEQUENCE [LARGE SCALE GENOMIC DNA]</scope>
</reference>
<organism evidence="1 2">
    <name type="scientific">Candidatus Daviesbacteria bacterium GW2011_GWB1_41_5</name>
    <dbReference type="NCBI Taxonomy" id="1618429"/>
    <lineage>
        <taxon>Bacteria</taxon>
        <taxon>Candidatus Daviesiibacteriota</taxon>
    </lineage>
</organism>
<sequence>MEIESKQQILELKIAELQFRLAVAVRLATTRERQPLDVPTKWSHGKHLVTYEEIVLRKDQADVAAQYLEQTATYLMSLTIKEALKKLYTDPKIHSDSNIVSAYQISRLVRNAFAHSPIRPIWNIDPDCRNKVYSIDDIISLDTNGLEGKPFDWRHYGGLLALFRLSKYVRINLLGDTDTGKNRKISKPNKEIIMQGDLILEQIEKIPDDAVRIDPAKFTDETGIEIVTSPKKG</sequence>
<comment type="caution">
    <text evidence="1">The sequence shown here is derived from an EMBL/GenBank/DDBJ whole genome shotgun (WGS) entry which is preliminary data.</text>
</comment>